<comment type="caution">
    <text evidence="1">The sequence shown here is derived from an EMBL/GenBank/DDBJ whole genome shotgun (WGS) entry which is preliminary data.</text>
</comment>
<reference evidence="1" key="1">
    <citation type="submission" date="2022-03" db="EMBL/GenBank/DDBJ databases">
        <authorList>
            <person name="Lindestad O."/>
        </authorList>
    </citation>
    <scope>NUCLEOTIDE SEQUENCE</scope>
</reference>
<dbReference type="Proteomes" id="UP000838756">
    <property type="component" value="Unassembled WGS sequence"/>
</dbReference>
<protein>
    <submittedName>
        <fullName evidence="1">Jg27614 protein</fullName>
    </submittedName>
</protein>
<dbReference type="AlphaFoldDB" id="A0A8S4QWE8"/>
<organism evidence="1 2">
    <name type="scientific">Pararge aegeria aegeria</name>
    <dbReference type="NCBI Taxonomy" id="348720"/>
    <lineage>
        <taxon>Eukaryota</taxon>
        <taxon>Metazoa</taxon>
        <taxon>Ecdysozoa</taxon>
        <taxon>Arthropoda</taxon>
        <taxon>Hexapoda</taxon>
        <taxon>Insecta</taxon>
        <taxon>Pterygota</taxon>
        <taxon>Neoptera</taxon>
        <taxon>Endopterygota</taxon>
        <taxon>Lepidoptera</taxon>
        <taxon>Glossata</taxon>
        <taxon>Ditrysia</taxon>
        <taxon>Papilionoidea</taxon>
        <taxon>Nymphalidae</taxon>
        <taxon>Satyrinae</taxon>
        <taxon>Satyrini</taxon>
        <taxon>Parargina</taxon>
        <taxon>Pararge</taxon>
    </lineage>
</organism>
<proteinExistence type="predicted"/>
<keyword evidence="2" id="KW-1185">Reference proteome</keyword>
<sequence>MPRLVLPPVSGYRCCNVNGNFGLIGLGLSQYAIVALDKTQVRMSAEIGDLVFEDAVQRLYPCDLLGMHSVSLELTCDNDRESFPATLEKHGTLML</sequence>
<name>A0A8S4QWE8_9NEOP</name>
<gene>
    <name evidence="1" type="primary">jg27614</name>
    <name evidence="1" type="ORF">PAEG_LOCUS6352</name>
</gene>
<dbReference type="EMBL" id="CAKXAJ010019772">
    <property type="protein sequence ID" value="CAH2218520.1"/>
    <property type="molecule type" value="Genomic_DNA"/>
</dbReference>
<evidence type="ECO:0000313" key="2">
    <source>
        <dbReference type="Proteomes" id="UP000838756"/>
    </source>
</evidence>
<evidence type="ECO:0000313" key="1">
    <source>
        <dbReference type="EMBL" id="CAH2218520.1"/>
    </source>
</evidence>
<accession>A0A8S4QWE8</accession>